<dbReference type="Proteomes" id="UP001231736">
    <property type="component" value="Unassembled WGS sequence"/>
</dbReference>
<proteinExistence type="inferred from homology"/>
<dbReference type="EMBL" id="JASAYT010000007">
    <property type="protein sequence ID" value="MDP8174470.1"/>
    <property type="molecule type" value="Genomic_DNA"/>
</dbReference>
<keyword evidence="3" id="KW-0694">RNA-binding</keyword>
<keyword evidence="4" id="KW-0051">Antiviral defense</keyword>
<protein>
    <recommendedName>
        <fullName evidence="2">CRISPR system Cms protein Csm4</fullName>
    </recommendedName>
</protein>
<gene>
    <name evidence="5" type="ORF">QJU97_03235</name>
</gene>
<evidence type="ECO:0000256" key="3">
    <source>
        <dbReference type="ARBA" id="ARBA00022884"/>
    </source>
</evidence>
<comment type="similarity">
    <text evidence="1">Belongs to the CRISPR-associated Csm4 family.</text>
</comment>
<organism evidence="5 6">
    <name type="scientific">Phocoenobacter skyensis</name>
    <dbReference type="NCBI Taxonomy" id="97481"/>
    <lineage>
        <taxon>Bacteria</taxon>
        <taxon>Pseudomonadati</taxon>
        <taxon>Pseudomonadota</taxon>
        <taxon>Gammaproteobacteria</taxon>
        <taxon>Pasteurellales</taxon>
        <taxon>Pasteurellaceae</taxon>
        <taxon>Phocoenobacter</taxon>
    </lineage>
</organism>
<dbReference type="AlphaFoldDB" id="A0AAJ6NCW9"/>
<evidence type="ECO:0000313" key="6">
    <source>
        <dbReference type="Proteomes" id="UP001231736"/>
    </source>
</evidence>
<dbReference type="GO" id="GO:0003723">
    <property type="term" value="F:RNA binding"/>
    <property type="evidence" value="ECO:0007669"/>
    <property type="project" value="UniProtKB-KW"/>
</dbReference>
<evidence type="ECO:0000313" key="5">
    <source>
        <dbReference type="EMBL" id="MDP8174470.1"/>
    </source>
</evidence>
<accession>A0AAJ6NCW9</accession>
<sequence>MKTYRITIETLTAFGTPIVGDTLFGQICWGIRHQFGNERLETLLQGYTQHNPFLVVSNAMPSGYIPLPTIPSNLWQEGDEKDRKKLKKKKWLEINTIKEFTKLWQQKAVAESDIKNFKMENSTQPHNSINRATSTTDDQSFAPFSQSQIWYDKDTQLDFYVVLDEQRFSIDELKQVLENMGKFGYGRDASVGLGKFLIVDESIQAVQLSQENANCYLTLANCSPVNNNLDPKKSFYQVETRFGRHGDMDALGGRPFKKPIILAKMGAIFTPLDFEEKLFIGNGLAGVSHSNDKAVHQGYAPVIALHIDFKEDK</sequence>
<reference evidence="5" key="1">
    <citation type="journal article" date="2023" name="Front. Microbiol.">
        <title>Phylogeography and host specificity of Pasteurellaceae pathogenic to sea-farmed fish in the north-east Atlantic.</title>
        <authorList>
            <person name="Gulla S."/>
            <person name="Colquhoun D.J."/>
            <person name="Olsen A.B."/>
            <person name="Spilsberg B."/>
            <person name="Lagesen K."/>
            <person name="Aakesson C.P."/>
            <person name="Strom S."/>
            <person name="Manji F."/>
            <person name="Birkbeck T.H."/>
            <person name="Nilsen H.K."/>
        </authorList>
    </citation>
    <scope>NUCLEOTIDE SEQUENCE</scope>
    <source>
        <strain evidence="5">98B1</strain>
    </source>
</reference>
<evidence type="ECO:0000256" key="1">
    <source>
        <dbReference type="ARBA" id="ARBA00005772"/>
    </source>
</evidence>
<dbReference type="GO" id="GO:0051607">
    <property type="term" value="P:defense response to virus"/>
    <property type="evidence" value="ECO:0007669"/>
    <property type="project" value="UniProtKB-KW"/>
</dbReference>
<dbReference type="InterPro" id="IPR005510">
    <property type="entry name" value="Csm4"/>
</dbReference>
<name>A0AAJ6NCW9_9PAST</name>
<comment type="caution">
    <text evidence="5">The sequence shown here is derived from an EMBL/GenBank/DDBJ whole genome shotgun (WGS) entry which is preliminary data.</text>
</comment>
<dbReference type="RefSeq" id="WP_306375587.1">
    <property type="nucleotide sequence ID" value="NZ_JASAYT010000007.1"/>
</dbReference>
<dbReference type="NCBIfam" id="TIGR01903">
    <property type="entry name" value="cas5_csm4"/>
    <property type="match status" value="1"/>
</dbReference>
<evidence type="ECO:0000256" key="4">
    <source>
        <dbReference type="ARBA" id="ARBA00023118"/>
    </source>
</evidence>
<evidence type="ECO:0000256" key="2">
    <source>
        <dbReference type="ARBA" id="ARBA00016109"/>
    </source>
</evidence>